<dbReference type="SUPFAM" id="SSF161098">
    <property type="entry name" value="MetI-like"/>
    <property type="match status" value="2"/>
</dbReference>
<dbReference type="GO" id="GO:0015871">
    <property type="term" value="P:choline transport"/>
    <property type="evidence" value="ECO:0007669"/>
    <property type="project" value="TreeGrafter"/>
</dbReference>
<keyword evidence="4 7" id="KW-0812">Transmembrane</keyword>
<evidence type="ECO:0000259" key="8">
    <source>
        <dbReference type="PROSITE" id="PS50928"/>
    </source>
</evidence>
<feature type="transmembrane region" description="Helical" evidence="7">
    <location>
        <begin position="611"/>
        <end position="632"/>
    </location>
</feature>
<feature type="transmembrane region" description="Helical" evidence="7">
    <location>
        <begin position="473"/>
        <end position="489"/>
    </location>
</feature>
<evidence type="ECO:0000256" key="2">
    <source>
        <dbReference type="ARBA" id="ARBA00022448"/>
    </source>
</evidence>
<feature type="domain" description="ABC transmembrane type-1" evidence="8">
    <location>
        <begin position="492"/>
        <end position="672"/>
    </location>
</feature>
<evidence type="ECO:0000256" key="6">
    <source>
        <dbReference type="ARBA" id="ARBA00023136"/>
    </source>
</evidence>
<keyword evidence="2 7" id="KW-0813">Transport</keyword>
<keyword evidence="3" id="KW-1003">Cell membrane</keyword>
<dbReference type="GO" id="GO:0015226">
    <property type="term" value="F:carnitine transmembrane transporter activity"/>
    <property type="evidence" value="ECO:0007669"/>
    <property type="project" value="TreeGrafter"/>
</dbReference>
<feature type="transmembrane region" description="Helical" evidence="7">
    <location>
        <begin position="12"/>
        <end position="28"/>
    </location>
</feature>
<feature type="transmembrane region" description="Helical" evidence="7">
    <location>
        <begin position="449"/>
        <end position="467"/>
    </location>
</feature>
<evidence type="ECO:0000256" key="1">
    <source>
        <dbReference type="ARBA" id="ARBA00004141"/>
    </source>
</evidence>
<name>E0XPS3_9BACT</name>
<dbReference type="GO" id="GO:0031460">
    <property type="term" value="P:glycine betaine transport"/>
    <property type="evidence" value="ECO:0007669"/>
    <property type="project" value="TreeGrafter"/>
</dbReference>
<feature type="transmembrane region" description="Helical" evidence="7">
    <location>
        <begin position="370"/>
        <end position="392"/>
    </location>
</feature>
<dbReference type="EMBL" id="GU474837">
    <property type="protein sequence ID" value="ADI16414.1"/>
    <property type="molecule type" value="Genomic_DNA"/>
</dbReference>
<feature type="transmembrane region" description="Helical" evidence="7">
    <location>
        <begin position="330"/>
        <end position="349"/>
    </location>
</feature>
<dbReference type="CDD" id="cd06261">
    <property type="entry name" value="TM_PBP2"/>
    <property type="match status" value="2"/>
</dbReference>
<dbReference type="GO" id="GO:0043190">
    <property type="term" value="C:ATP-binding cassette (ABC) transporter complex"/>
    <property type="evidence" value="ECO:0007669"/>
    <property type="project" value="TreeGrafter"/>
</dbReference>
<comment type="subcellular location">
    <subcellularLocation>
        <location evidence="7">Cell membrane</location>
        <topology evidence="7">Multi-pass membrane protein</topology>
    </subcellularLocation>
    <subcellularLocation>
        <location evidence="1">Membrane</location>
        <topology evidence="1">Multi-pass membrane protein</topology>
    </subcellularLocation>
</comment>
<proteinExistence type="inferred from homology"/>
<dbReference type="Pfam" id="PF00528">
    <property type="entry name" value="BPD_transp_1"/>
    <property type="match status" value="2"/>
</dbReference>
<evidence type="ECO:0000256" key="5">
    <source>
        <dbReference type="ARBA" id="ARBA00022989"/>
    </source>
</evidence>
<protein>
    <submittedName>
        <fullName evidence="9">ABC-type proline/glycine betaine transport system, permease component</fullName>
    </submittedName>
</protein>
<dbReference type="PROSITE" id="PS50928">
    <property type="entry name" value="ABC_TM1"/>
    <property type="match status" value="2"/>
</dbReference>
<reference evidence="9" key="1">
    <citation type="journal article" date="2011" name="Environ. Microbiol.">
        <title>Time-series analyses of Monterey Bay coastal microbial picoplankton using a 'genome proxy' microarray.</title>
        <authorList>
            <person name="Rich V.I."/>
            <person name="Pham V.D."/>
            <person name="Eppley J."/>
            <person name="Shi Y."/>
            <person name="DeLong E.F."/>
        </authorList>
    </citation>
    <scope>NUCLEOTIDE SEQUENCE</scope>
</reference>
<dbReference type="PANTHER" id="PTHR47737:SF1">
    <property type="entry name" value="GLYCINE BETAINE_PROLINE BETAINE TRANSPORT SYSTEM PERMEASE PROTEIN PROW"/>
    <property type="match status" value="1"/>
</dbReference>
<feature type="transmembrane region" description="Helical" evidence="7">
    <location>
        <begin position="542"/>
        <end position="567"/>
    </location>
</feature>
<feature type="transmembrane region" description="Helical" evidence="7">
    <location>
        <begin position="652"/>
        <end position="672"/>
    </location>
</feature>
<comment type="similarity">
    <text evidence="7">Belongs to the binding-protein-dependent transport system permease family.</text>
</comment>
<dbReference type="PANTHER" id="PTHR47737">
    <property type="entry name" value="GLYCINE BETAINE/PROLINE BETAINE TRANSPORT SYSTEM PERMEASE PROTEIN PROW"/>
    <property type="match status" value="1"/>
</dbReference>
<dbReference type="AlphaFoldDB" id="E0XPS3"/>
<evidence type="ECO:0000256" key="4">
    <source>
        <dbReference type="ARBA" id="ARBA00022692"/>
    </source>
</evidence>
<feature type="transmembrane region" description="Helical" evidence="7">
    <location>
        <begin position="420"/>
        <end position="437"/>
    </location>
</feature>
<keyword evidence="5 7" id="KW-1133">Transmembrane helix</keyword>
<organism evidence="9">
    <name type="scientific">uncultured bacterium HF770_09N20</name>
    <dbReference type="NCBI Taxonomy" id="710816"/>
    <lineage>
        <taxon>Bacteria</taxon>
        <taxon>environmental samples</taxon>
    </lineage>
</organism>
<evidence type="ECO:0000256" key="3">
    <source>
        <dbReference type="ARBA" id="ARBA00022475"/>
    </source>
</evidence>
<dbReference type="InterPro" id="IPR000515">
    <property type="entry name" value="MetI-like"/>
</dbReference>
<feature type="transmembrane region" description="Helical" evidence="7">
    <location>
        <begin position="288"/>
        <end position="310"/>
    </location>
</feature>
<dbReference type="GO" id="GO:0005275">
    <property type="term" value="F:amine transmembrane transporter activity"/>
    <property type="evidence" value="ECO:0007669"/>
    <property type="project" value="TreeGrafter"/>
</dbReference>
<keyword evidence="6 7" id="KW-0472">Membrane</keyword>
<feature type="transmembrane region" description="Helical" evidence="7">
    <location>
        <begin position="501"/>
        <end position="522"/>
    </location>
</feature>
<accession>E0XPS3</accession>
<sequence length="686" mass="75783">MNQLTNHPKLVQFFGLLVVFALLCLFIAPSDSNVLWRFPSLIAGLPYLINDSVEYLMFDWWPIQVYDPEIEEFEEKPLVLQLTRAISASILFVIGLIREIILGGVKTIVTFTSWDFVSENEWARWPALPWTVVASGAILLGYKLQGKGLAMLAGFSTIYLAVFGQWEPSMQTLSFVLFAAPVSFILGLTLGIWAYKNRKVELTLNPFLNVMQIMPHFSYLVPVMVFFGIGDHAGAIATIIFATPPMVRLTVLGLKRVSPETLEAGMMSGCSNFQLMYKVLIPTARRDILIGVNQVIMQCLAMAVIASFIGAKGLGFNLLLSLNGLRIGEAIEQGICIVLIAVVLDRMSLAWANKKTDYFADLTFFKRHKYSLLFLVILVAGSVLAYVGTFFFREGFNYLYIVPHNKGITIKDTLQHGVDWIWDTFFFTLKGFNVFLIQQILMPMKAAYLSMPVVATLALTMGVGYIIGGIRSAAIVGGFILFIALTEWWDRALITMYLMSFAVIVSTIIGVTVGTLCAQNSYTAKFILLVCDTFQTFPSFIYLIPVIMLFGVTDTSVCIAVIVYATVPATRYTVEGLRSVSPDLHDAGSMSGVNRLQRWVKIELPMSFPHMALGVNQTVVFALSMVIIGAMIGTDDLGQFILKALSDKNGTGNGLTLGLCVAFIGLAADQVIRTWAEARKKVLGLA</sequence>
<feature type="transmembrane region" description="Helical" evidence="7">
    <location>
        <begin position="216"/>
        <end position="242"/>
    </location>
</feature>
<feature type="transmembrane region" description="Helical" evidence="7">
    <location>
        <begin position="125"/>
        <end position="142"/>
    </location>
</feature>
<dbReference type="Gene3D" id="1.10.3720.10">
    <property type="entry name" value="MetI-like"/>
    <property type="match status" value="2"/>
</dbReference>
<feature type="transmembrane region" description="Helical" evidence="7">
    <location>
        <begin position="172"/>
        <end position="195"/>
    </location>
</feature>
<feature type="transmembrane region" description="Helical" evidence="7">
    <location>
        <begin position="85"/>
        <end position="105"/>
    </location>
</feature>
<feature type="transmembrane region" description="Helical" evidence="7">
    <location>
        <begin position="149"/>
        <end position="166"/>
    </location>
</feature>
<evidence type="ECO:0000256" key="7">
    <source>
        <dbReference type="RuleBase" id="RU363032"/>
    </source>
</evidence>
<dbReference type="InterPro" id="IPR035906">
    <property type="entry name" value="MetI-like_sf"/>
</dbReference>
<feature type="domain" description="ABC transmembrane type-1" evidence="8">
    <location>
        <begin position="169"/>
        <end position="348"/>
    </location>
</feature>
<evidence type="ECO:0000313" key="9">
    <source>
        <dbReference type="EMBL" id="ADI16414.1"/>
    </source>
</evidence>